<evidence type="ECO:0000259" key="6">
    <source>
        <dbReference type="PROSITE" id="PS51099"/>
    </source>
</evidence>
<dbReference type="Gene3D" id="1.10.1790.10">
    <property type="entry name" value="PRD domain"/>
    <property type="match status" value="2"/>
</dbReference>
<feature type="domain" description="PRD" evidence="7">
    <location>
        <begin position="305"/>
        <end position="412"/>
    </location>
</feature>
<name>A0A1T5M9E6_9FIRM</name>
<gene>
    <name evidence="8" type="ORF">SAMN02194393_04259</name>
</gene>
<organism evidence="8 9">
    <name type="scientific">Maledivibacter halophilus</name>
    <dbReference type="NCBI Taxonomy" id="36842"/>
    <lineage>
        <taxon>Bacteria</taxon>
        <taxon>Bacillati</taxon>
        <taxon>Bacillota</taxon>
        <taxon>Clostridia</taxon>
        <taxon>Peptostreptococcales</taxon>
        <taxon>Caminicellaceae</taxon>
        <taxon>Maledivibacter</taxon>
    </lineage>
</organism>
<dbReference type="STRING" id="36842.SAMN02194393_04259"/>
<dbReference type="Gene3D" id="3.40.930.10">
    <property type="entry name" value="Mannitol-specific EII, Chain A"/>
    <property type="match status" value="1"/>
</dbReference>
<dbReference type="PROSITE" id="PS51099">
    <property type="entry name" value="PTS_EIIB_TYPE_2"/>
    <property type="match status" value="1"/>
</dbReference>
<evidence type="ECO:0000259" key="7">
    <source>
        <dbReference type="PROSITE" id="PS51372"/>
    </source>
</evidence>
<keyword evidence="9" id="KW-1185">Reference proteome</keyword>
<dbReference type="GO" id="GO:0006355">
    <property type="term" value="P:regulation of DNA-templated transcription"/>
    <property type="evidence" value="ECO:0007669"/>
    <property type="project" value="InterPro"/>
</dbReference>
<dbReference type="Gene3D" id="3.40.50.2300">
    <property type="match status" value="1"/>
</dbReference>
<dbReference type="InterPro" id="IPR050661">
    <property type="entry name" value="BglG_antiterminators"/>
</dbReference>
<dbReference type="InterPro" id="IPR016152">
    <property type="entry name" value="PTrfase/Anion_transptr"/>
</dbReference>
<dbReference type="GO" id="GO:0009401">
    <property type="term" value="P:phosphoenolpyruvate-dependent sugar phosphotransferase system"/>
    <property type="evidence" value="ECO:0007669"/>
    <property type="project" value="InterPro"/>
</dbReference>
<dbReference type="OrthoDB" id="3175596at2"/>
<dbReference type="InterPro" id="IPR036390">
    <property type="entry name" value="WH_DNA-bd_sf"/>
</dbReference>
<dbReference type="InterPro" id="IPR036095">
    <property type="entry name" value="PTS_EIIB-like_sf"/>
</dbReference>
<feature type="domain" description="PRD" evidence="7">
    <location>
        <begin position="194"/>
        <end position="299"/>
    </location>
</feature>
<dbReference type="Gene3D" id="1.10.10.10">
    <property type="entry name" value="Winged helix-like DNA-binding domain superfamily/Winged helix DNA-binding domain"/>
    <property type="match status" value="2"/>
</dbReference>
<dbReference type="PANTHER" id="PTHR30185:SF18">
    <property type="entry name" value="TRANSCRIPTIONAL REGULATOR MTLR"/>
    <property type="match status" value="1"/>
</dbReference>
<feature type="domain" description="PTS EIIB type-2" evidence="6">
    <location>
        <begin position="417"/>
        <end position="507"/>
    </location>
</feature>
<dbReference type="SUPFAM" id="SSF52794">
    <property type="entry name" value="PTS system IIB component-like"/>
    <property type="match status" value="1"/>
</dbReference>
<dbReference type="InterPro" id="IPR002178">
    <property type="entry name" value="PTS_EIIA_type-2_dom"/>
</dbReference>
<keyword evidence="3" id="KW-0805">Transcription regulation</keyword>
<proteinExistence type="predicted"/>
<sequence length="708" mass="82343">MLDSRKINIVKFLLQQDDFVTIDQIAQKVKVSKRTVRYDFKEIDNWLINNNFSKLLRIPRKGVIIDLSDDEKDHIIQKLNQSNYYTYMLSPKERREIVLFHILNEEGPTNLLELAEKTFVSKTTISNDLDEISSWLKGFNLNLVRRKGYGVYVDGPEENHREAIAILLKELAKTNNKNYNEESIDRYIFNLKEWFPRIDFDFIKNEIENAQDHLGIKFSYEGFANLLSHLALAIERIFLHKDIEMSKEQLHRLMAKEEFSIAKIIGENISEFFKIKVPLDEIGYITLHLTGAKLSKVNNQEEYLRKNTKLLVIIDQMIKRVEESLQIFISNSTSLKRDLYIHLMPTIHRLQFNKPLQNPLLNEIRTKYKDVFKACYEASRILEYEFNIKVNEHEVAYITMHFGAAIETQTSKVHKYTNVLLVCASGIGTSRLLRAKLLSYFKFFNIIDTVSYQDVGRYMDSSEVDLIISTIPLKETKKPVIVVTPLINQRDIEILSSYLMYKGNYNNIHYDKSTFVMDMIDVISKHCKIENLEGLQTDITSLLNNINKLYRPQNRLIFINNILSKDNIQMKVKCKTWEDAIYKSAAPLLEKGYIAPRYIENIFKKIEKYGPYMVIAPGIAMPHAGVKDGVYKTGVSIMTLDKPVKFNHTTNDPVHTVIFLAAKDNYAHIETLTHLLDILSVKENIEKIKLAKDPKTIFDLLKEKEGTQ</sequence>
<dbReference type="PROSITE" id="PS51094">
    <property type="entry name" value="PTS_EIIA_TYPE_2"/>
    <property type="match status" value="1"/>
</dbReference>
<keyword evidence="4" id="KW-0804">Transcription</keyword>
<dbReference type="Pfam" id="PF08279">
    <property type="entry name" value="HTH_11"/>
    <property type="match status" value="2"/>
</dbReference>
<dbReference type="SUPFAM" id="SSF46785">
    <property type="entry name" value="Winged helix' DNA-binding domain"/>
    <property type="match status" value="1"/>
</dbReference>
<keyword evidence="1" id="KW-0808">Transferase</keyword>
<dbReference type="PROSITE" id="PS51372">
    <property type="entry name" value="PRD_2"/>
    <property type="match status" value="2"/>
</dbReference>
<dbReference type="PANTHER" id="PTHR30185">
    <property type="entry name" value="CRYPTIC BETA-GLUCOSIDE BGL OPERON ANTITERMINATOR"/>
    <property type="match status" value="1"/>
</dbReference>
<dbReference type="SUPFAM" id="SSF63520">
    <property type="entry name" value="PTS-regulatory domain, PRD"/>
    <property type="match status" value="2"/>
</dbReference>
<dbReference type="RefSeq" id="WP_079494446.1">
    <property type="nucleotide sequence ID" value="NZ_FUZT01000012.1"/>
</dbReference>
<evidence type="ECO:0000256" key="2">
    <source>
        <dbReference type="ARBA" id="ARBA00022737"/>
    </source>
</evidence>
<keyword evidence="2" id="KW-0677">Repeat</keyword>
<dbReference type="SUPFAM" id="SSF55804">
    <property type="entry name" value="Phoshotransferase/anion transport protein"/>
    <property type="match status" value="1"/>
</dbReference>
<dbReference type="EMBL" id="FUZT01000012">
    <property type="protein sequence ID" value="SKC84857.1"/>
    <property type="molecule type" value="Genomic_DNA"/>
</dbReference>
<dbReference type="Pfam" id="PF00359">
    <property type="entry name" value="PTS_EIIA_2"/>
    <property type="match status" value="1"/>
</dbReference>
<dbReference type="InterPro" id="IPR011608">
    <property type="entry name" value="PRD"/>
</dbReference>
<dbReference type="InterPro" id="IPR036634">
    <property type="entry name" value="PRD_sf"/>
</dbReference>
<accession>A0A1T5M9E6</accession>
<dbReference type="InterPro" id="IPR003501">
    <property type="entry name" value="PTS_EIIB_2/3"/>
</dbReference>
<dbReference type="InterPro" id="IPR036388">
    <property type="entry name" value="WH-like_DNA-bd_sf"/>
</dbReference>
<dbReference type="Pfam" id="PF02302">
    <property type="entry name" value="PTS_IIB"/>
    <property type="match status" value="1"/>
</dbReference>
<dbReference type="AlphaFoldDB" id="A0A1T5M9E6"/>
<evidence type="ECO:0000259" key="5">
    <source>
        <dbReference type="PROSITE" id="PS51094"/>
    </source>
</evidence>
<dbReference type="CDD" id="cd00211">
    <property type="entry name" value="PTS_IIA_fru"/>
    <property type="match status" value="1"/>
</dbReference>
<dbReference type="Pfam" id="PF00874">
    <property type="entry name" value="PRD"/>
    <property type="match status" value="2"/>
</dbReference>
<evidence type="ECO:0000256" key="4">
    <source>
        <dbReference type="ARBA" id="ARBA00023163"/>
    </source>
</evidence>
<evidence type="ECO:0000313" key="8">
    <source>
        <dbReference type="EMBL" id="SKC84857.1"/>
    </source>
</evidence>
<evidence type="ECO:0000256" key="3">
    <source>
        <dbReference type="ARBA" id="ARBA00023015"/>
    </source>
</evidence>
<evidence type="ECO:0000256" key="1">
    <source>
        <dbReference type="ARBA" id="ARBA00022679"/>
    </source>
</evidence>
<dbReference type="InterPro" id="IPR013011">
    <property type="entry name" value="PTS_EIIB_2"/>
</dbReference>
<dbReference type="CDD" id="cd05568">
    <property type="entry name" value="PTS_IIB_bgl_like"/>
    <property type="match status" value="1"/>
</dbReference>
<reference evidence="8 9" key="1">
    <citation type="submission" date="2017-02" db="EMBL/GenBank/DDBJ databases">
        <authorList>
            <person name="Peterson S.W."/>
        </authorList>
    </citation>
    <scope>NUCLEOTIDE SEQUENCE [LARGE SCALE GENOMIC DNA]</scope>
    <source>
        <strain evidence="8 9">M1</strain>
    </source>
</reference>
<dbReference type="GO" id="GO:0008982">
    <property type="term" value="F:protein-N(PI)-phosphohistidine-sugar phosphotransferase activity"/>
    <property type="evidence" value="ECO:0007669"/>
    <property type="project" value="InterPro"/>
</dbReference>
<dbReference type="InterPro" id="IPR013196">
    <property type="entry name" value="HTH_11"/>
</dbReference>
<evidence type="ECO:0000313" key="9">
    <source>
        <dbReference type="Proteomes" id="UP000190285"/>
    </source>
</evidence>
<feature type="domain" description="PTS EIIA type-2" evidence="5">
    <location>
        <begin position="561"/>
        <end position="704"/>
    </location>
</feature>
<protein>
    <submittedName>
        <fullName evidence="8">Transcriptional antiterminator</fullName>
    </submittedName>
</protein>
<dbReference type="Proteomes" id="UP000190285">
    <property type="component" value="Unassembled WGS sequence"/>
</dbReference>